<dbReference type="EMBL" id="NHOZ01000066">
    <property type="protein sequence ID" value="OYR63362.1"/>
    <property type="molecule type" value="Genomic_DNA"/>
</dbReference>
<accession>A0A256J4Q5</accession>
<proteinExistence type="predicted"/>
<evidence type="ECO:0000313" key="1">
    <source>
        <dbReference type="EMBL" id="OYR63362.1"/>
    </source>
</evidence>
<dbReference type="AlphaFoldDB" id="A0A256J4Q5"/>
<organism evidence="1 2">
    <name type="scientific">Halorubrum ezzemoulense</name>
    <name type="common">Halorubrum chaoviator</name>
    <dbReference type="NCBI Taxonomy" id="337243"/>
    <lineage>
        <taxon>Archaea</taxon>
        <taxon>Methanobacteriati</taxon>
        <taxon>Methanobacteriota</taxon>
        <taxon>Stenosarchaea group</taxon>
        <taxon>Halobacteria</taxon>
        <taxon>Halobacteriales</taxon>
        <taxon>Haloferacaceae</taxon>
        <taxon>Halorubrum</taxon>
    </lineage>
</organism>
<dbReference type="Proteomes" id="UP000215731">
    <property type="component" value="Unassembled WGS sequence"/>
</dbReference>
<reference evidence="1 2" key="1">
    <citation type="journal article" date="2014" name="Front. Microbiol.">
        <title>Population and genomic analysis of the genus Halorubrum.</title>
        <authorList>
            <person name="Fullmer M.S."/>
            <person name="Soucy S.M."/>
            <person name="Swithers K.S."/>
            <person name="Makkay A.M."/>
            <person name="Wheeler R."/>
            <person name="Ventosa A."/>
            <person name="Gogarten J.P."/>
            <person name="Papke R.T."/>
        </authorList>
    </citation>
    <scope>NUCLEOTIDE SEQUENCE [LARGE SCALE GENOMIC DNA]</scope>
    <source>
        <strain evidence="1 2">Ga36</strain>
    </source>
</reference>
<feature type="non-terminal residue" evidence="1">
    <location>
        <position position="1"/>
    </location>
</feature>
<evidence type="ECO:0000313" key="2">
    <source>
        <dbReference type="Proteomes" id="UP000215731"/>
    </source>
</evidence>
<protein>
    <submittedName>
        <fullName evidence="1">Uncharacterized protein</fullName>
    </submittedName>
</protein>
<comment type="caution">
    <text evidence="1">The sequence shown here is derived from an EMBL/GenBank/DDBJ whole genome shotgun (WGS) entry which is preliminary data.</text>
</comment>
<gene>
    <name evidence="1" type="ORF">DJ80_07885</name>
</gene>
<name>A0A256J4Q5_HALEZ</name>
<sequence length="67" mass="6859">RETAERLGCAFVPLGEQSVVVRAAPDRAGREPVAALAAALDGDGGRGGINAILADLPGYSRNSRNDP</sequence>